<reference evidence="17" key="1">
    <citation type="submission" date="2022-11" db="UniProtKB">
        <authorList>
            <consortium name="WormBaseParasite"/>
        </authorList>
    </citation>
    <scope>IDENTIFICATION</scope>
</reference>
<dbReference type="SUPFAM" id="SSF55424">
    <property type="entry name" value="FAD/NAD-linked reductases, dimerisation (C-terminal) domain"/>
    <property type="match status" value="1"/>
</dbReference>
<dbReference type="PANTHER" id="PTHR42737">
    <property type="entry name" value="GLUTATHIONE REDUCTASE"/>
    <property type="match status" value="1"/>
</dbReference>
<evidence type="ECO:0000256" key="2">
    <source>
        <dbReference type="ARBA" id="ARBA00012610"/>
    </source>
</evidence>
<dbReference type="FunFam" id="3.50.50.60:FF:000190">
    <property type="entry name" value="Thioredoxin reductase"/>
    <property type="match status" value="1"/>
</dbReference>
<dbReference type="InterPro" id="IPR016156">
    <property type="entry name" value="FAD/NAD-linked_Rdtase_dimer_sf"/>
</dbReference>
<dbReference type="GO" id="GO:0050660">
    <property type="term" value="F:flavin adenine dinucleotide binding"/>
    <property type="evidence" value="ECO:0007669"/>
    <property type="project" value="InterPro"/>
</dbReference>
<evidence type="ECO:0000256" key="5">
    <source>
        <dbReference type="ARBA" id="ARBA00022857"/>
    </source>
</evidence>
<comment type="similarity">
    <text evidence="1 13">Belongs to the class-I pyridine nucleotide-disulfide oxidoreductase family.</text>
</comment>
<evidence type="ECO:0000256" key="10">
    <source>
        <dbReference type="PIRSR" id="PIRSR000350-2"/>
    </source>
</evidence>
<dbReference type="InterPro" id="IPR006338">
    <property type="entry name" value="Thioredoxin/glutathione_Rdtase"/>
</dbReference>
<comment type="cofactor">
    <cofactor evidence="11">
        <name>FAD</name>
        <dbReference type="ChEBI" id="CHEBI:57692"/>
    </cofactor>
    <text evidence="11">Binds 1 FAD per subunit.</text>
</comment>
<dbReference type="InterPro" id="IPR001100">
    <property type="entry name" value="Pyr_nuc-diS_OxRdtase"/>
</dbReference>
<evidence type="ECO:0000256" key="12">
    <source>
        <dbReference type="PIRSR" id="PIRSR000350-4"/>
    </source>
</evidence>
<proteinExistence type="inferred from homology"/>
<dbReference type="InterPro" id="IPR012999">
    <property type="entry name" value="Pyr_OxRdtase_I_AS"/>
</dbReference>
<dbReference type="NCBIfam" id="TIGR01438">
    <property type="entry name" value="TGR"/>
    <property type="match status" value="1"/>
</dbReference>
<dbReference type="InterPro" id="IPR036188">
    <property type="entry name" value="FAD/NAD-bd_sf"/>
</dbReference>
<evidence type="ECO:0000256" key="4">
    <source>
        <dbReference type="ARBA" id="ARBA00022827"/>
    </source>
</evidence>
<dbReference type="Pfam" id="PF02852">
    <property type="entry name" value="Pyr_redox_dim"/>
    <property type="match status" value="1"/>
</dbReference>
<evidence type="ECO:0000256" key="9">
    <source>
        <dbReference type="ARBA" id="ARBA00048132"/>
    </source>
</evidence>
<dbReference type="PROSITE" id="PS00076">
    <property type="entry name" value="PYRIDINE_REDOX_1"/>
    <property type="match status" value="1"/>
</dbReference>
<dbReference type="GO" id="GO:0034599">
    <property type="term" value="P:cellular response to oxidative stress"/>
    <property type="evidence" value="ECO:0007669"/>
    <property type="project" value="TreeGrafter"/>
</dbReference>
<feature type="binding site" evidence="11">
    <location>
        <position position="164"/>
    </location>
    <ligand>
        <name>FAD</name>
        <dbReference type="ChEBI" id="CHEBI:57692"/>
    </ligand>
</feature>
<dbReference type="PIRSF" id="PIRSF000350">
    <property type="entry name" value="Mercury_reductase_MerA"/>
    <property type="match status" value="1"/>
</dbReference>
<dbReference type="PRINTS" id="PR00411">
    <property type="entry name" value="PNDRDTASEI"/>
</dbReference>
<evidence type="ECO:0000256" key="8">
    <source>
        <dbReference type="ARBA" id="ARBA00023284"/>
    </source>
</evidence>
<feature type="binding site" evidence="11">
    <location>
        <position position="98"/>
    </location>
    <ligand>
        <name>FAD</name>
        <dbReference type="ChEBI" id="CHEBI:57692"/>
    </ligand>
</feature>
<organism evidence="16 17">
    <name type="scientific">Plectus sambesii</name>
    <dbReference type="NCBI Taxonomy" id="2011161"/>
    <lineage>
        <taxon>Eukaryota</taxon>
        <taxon>Metazoa</taxon>
        <taxon>Ecdysozoa</taxon>
        <taxon>Nematoda</taxon>
        <taxon>Chromadorea</taxon>
        <taxon>Plectida</taxon>
        <taxon>Plectina</taxon>
        <taxon>Plectoidea</taxon>
        <taxon>Plectidae</taxon>
        <taxon>Plectus</taxon>
    </lineage>
</organism>
<evidence type="ECO:0000256" key="7">
    <source>
        <dbReference type="ARBA" id="ARBA00023157"/>
    </source>
</evidence>
<evidence type="ECO:0000256" key="6">
    <source>
        <dbReference type="ARBA" id="ARBA00023002"/>
    </source>
</evidence>
<dbReference type="Gene3D" id="3.50.50.60">
    <property type="entry name" value="FAD/NAD(P)-binding domain"/>
    <property type="match status" value="2"/>
</dbReference>
<dbReference type="InterPro" id="IPR023753">
    <property type="entry name" value="FAD/NAD-binding_dom"/>
</dbReference>
<keyword evidence="5" id="KW-0521">NADP</keyword>
<evidence type="ECO:0000256" key="1">
    <source>
        <dbReference type="ARBA" id="ARBA00007532"/>
    </source>
</evidence>
<dbReference type="PRINTS" id="PR00368">
    <property type="entry name" value="FADPNR"/>
</dbReference>
<comment type="catalytic activity">
    <reaction evidence="9">
        <text>[thioredoxin]-dithiol + NADP(+) = [thioredoxin]-disulfide + NADPH + H(+)</text>
        <dbReference type="Rhea" id="RHEA:20345"/>
        <dbReference type="Rhea" id="RHEA-COMP:10698"/>
        <dbReference type="Rhea" id="RHEA-COMP:10700"/>
        <dbReference type="ChEBI" id="CHEBI:15378"/>
        <dbReference type="ChEBI" id="CHEBI:29950"/>
        <dbReference type="ChEBI" id="CHEBI:50058"/>
        <dbReference type="ChEBI" id="CHEBI:57783"/>
        <dbReference type="ChEBI" id="CHEBI:58349"/>
        <dbReference type="EC" id="1.8.1.9"/>
    </reaction>
</comment>
<feature type="binding site" evidence="11">
    <location>
        <position position="360"/>
    </location>
    <ligand>
        <name>FAD</name>
        <dbReference type="ChEBI" id="CHEBI:57692"/>
    </ligand>
</feature>
<feature type="domain" description="FAD/NAD(P)-binding" evidence="15">
    <location>
        <begin position="43"/>
        <end position="376"/>
    </location>
</feature>
<keyword evidence="16" id="KW-1185">Reference proteome</keyword>
<keyword evidence="3 13" id="KW-0285">Flavoprotein</keyword>
<feature type="binding site" evidence="11">
    <location>
        <position position="318"/>
    </location>
    <ligand>
        <name>NAD(+)</name>
        <dbReference type="ChEBI" id="CHEBI:57540"/>
    </ligand>
</feature>
<dbReference type="InterPro" id="IPR004099">
    <property type="entry name" value="Pyr_nucl-diS_OxRdtase_dimer"/>
</dbReference>
<feature type="binding site" evidence="11">
    <location>
        <begin position="227"/>
        <end position="234"/>
    </location>
    <ligand>
        <name>NAD(+)</name>
        <dbReference type="ChEBI" id="CHEBI:57540"/>
    </ligand>
</feature>
<dbReference type="GO" id="GO:0004791">
    <property type="term" value="F:thioredoxin-disulfide reductase (NADPH) activity"/>
    <property type="evidence" value="ECO:0007669"/>
    <property type="project" value="UniProtKB-EC"/>
</dbReference>
<protein>
    <recommendedName>
        <fullName evidence="2">thioredoxin-disulfide reductase (NADPH)</fullName>
        <ecNumber evidence="2">1.8.1.9</ecNumber>
    </recommendedName>
</protein>
<dbReference type="GO" id="GO:0006749">
    <property type="term" value="P:glutathione metabolic process"/>
    <property type="evidence" value="ECO:0007669"/>
    <property type="project" value="TreeGrafter"/>
</dbReference>
<dbReference type="Pfam" id="PF07992">
    <property type="entry name" value="Pyr_redox_2"/>
    <property type="match status" value="1"/>
</dbReference>
<dbReference type="EC" id="1.8.1.9" evidence="2"/>
<dbReference type="GO" id="GO:0045454">
    <property type="term" value="P:cell redox homeostasis"/>
    <property type="evidence" value="ECO:0007669"/>
    <property type="project" value="InterPro"/>
</dbReference>
<evidence type="ECO:0000256" key="13">
    <source>
        <dbReference type="RuleBase" id="RU003691"/>
    </source>
</evidence>
<keyword evidence="7" id="KW-1015">Disulfide bond</keyword>
<dbReference type="Proteomes" id="UP000887566">
    <property type="component" value="Unplaced"/>
</dbReference>
<evidence type="ECO:0000256" key="11">
    <source>
        <dbReference type="PIRSR" id="PIRSR000350-3"/>
    </source>
</evidence>
<name>A0A914W4D5_9BILA</name>
<evidence type="ECO:0000313" key="16">
    <source>
        <dbReference type="Proteomes" id="UP000887566"/>
    </source>
</evidence>
<keyword evidence="4 11" id="KW-0274">FAD</keyword>
<dbReference type="PANTHER" id="PTHR42737:SF7">
    <property type="entry name" value="THIOREDOXIN-DISULFIDE REDUCTASE"/>
    <property type="match status" value="1"/>
</dbReference>
<feature type="disulfide bond" description="Redox-active" evidence="12">
    <location>
        <begin position="89"/>
        <end position="94"/>
    </location>
</feature>
<dbReference type="AlphaFoldDB" id="A0A914W4D5"/>
<dbReference type="FunFam" id="3.30.390.30:FF:000004">
    <property type="entry name" value="Thioredoxin reductase 1, cytoplasmic"/>
    <property type="match status" value="1"/>
</dbReference>
<dbReference type="GO" id="GO:0005739">
    <property type="term" value="C:mitochondrion"/>
    <property type="evidence" value="ECO:0007669"/>
    <property type="project" value="TreeGrafter"/>
</dbReference>
<dbReference type="GO" id="GO:0005829">
    <property type="term" value="C:cytosol"/>
    <property type="evidence" value="ECO:0007669"/>
    <property type="project" value="TreeGrafter"/>
</dbReference>
<dbReference type="InterPro" id="IPR046952">
    <property type="entry name" value="GSHR/TRXR-like"/>
</dbReference>
<dbReference type="Gene3D" id="3.30.390.30">
    <property type="match status" value="1"/>
</dbReference>
<accession>A0A914W4D5</accession>
<dbReference type="SUPFAM" id="SSF51905">
    <property type="entry name" value="FAD/NAD(P)-binding domain"/>
    <property type="match status" value="1"/>
</dbReference>
<evidence type="ECO:0000256" key="3">
    <source>
        <dbReference type="ARBA" id="ARBA00022630"/>
    </source>
</evidence>
<dbReference type="GO" id="GO:0004362">
    <property type="term" value="F:glutathione-disulfide reductase (NADPH) activity"/>
    <property type="evidence" value="ECO:0007669"/>
    <property type="project" value="TreeGrafter"/>
</dbReference>
<keyword evidence="11" id="KW-0520">NAD</keyword>
<dbReference type="WBParaSite" id="PSAMB.scaffold2size251193.g730.t1">
    <property type="protein sequence ID" value="PSAMB.scaffold2size251193.g730.t1"/>
    <property type="gene ID" value="PSAMB.scaffold2size251193.g730"/>
</dbReference>
<keyword evidence="6 13" id="KW-0560">Oxidoreductase</keyword>
<evidence type="ECO:0000313" key="17">
    <source>
        <dbReference type="WBParaSite" id="PSAMB.scaffold2size251193.g730.t1"/>
    </source>
</evidence>
<sequence>MRATLMTAMIRTGAKQCCPYAACSSSRSVAYYSKSAIDTNSNYDLVVIGGGSGGLACSKEAADQGARVAVLDWVAPTPHGQSWGLGGTCVNVGCIPKKLMHQAALVGNHLADAAAYGWQLPKDHHVPHDWNTLKNAVQDTIKASNWVYRVQLNSKKVDYFNALGSFLDSNTIKVTDKKSEKTITAKYVVLSTGLRPTYPNIPGAELGLTSDDLFSLKKSPGRTLVVGGSYVGLECAGFLKGLGLPVDLMIRSIPLRGFDQQCANLITDHMSGEGMNILWRCSPLEVVEAGNDQKKVTWLSDDGKKESQVYDTVLWAIGRQPRLQPLNLQAANVQLNQKNGKVIVDDEERSSNPSVFAIGDIAQGRPELTPVAISTGQLLARRLFAKSSRLMNYDMIPTTVFTPLEYGCVGLSEEAALKKFGEDECEVYHAFYGPYEYTIPHRSSEQCYTKIIALRDDPKTVIGIHFVGPNAGEVTQGFAAAMTCNITIDQLQSTVAIHPTSAEEIIKLRITKRSGLDPRAVGCCG</sequence>
<keyword evidence="11" id="KW-0547">Nucleotide-binding</keyword>
<evidence type="ECO:0000259" key="15">
    <source>
        <dbReference type="Pfam" id="PF07992"/>
    </source>
</evidence>
<feature type="active site" description="Proton acceptor" evidence="10">
    <location>
        <position position="498"/>
    </location>
</feature>
<evidence type="ECO:0000259" key="14">
    <source>
        <dbReference type="Pfam" id="PF02852"/>
    </source>
</evidence>
<feature type="domain" description="Pyridine nucleotide-disulphide oxidoreductase dimerisation" evidence="14">
    <location>
        <begin position="396"/>
        <end position="506"/>
    </location>
</feature>
<keyword evidence="8 13" id="KW-0676">Redox-active center</keyword>